<gene>
    <name evidence="1" type="ORF">CVT26_015984</name>
</gene>
<dbReference type="OrthoDB" id="3049082at2759"/>
<dbReference type="InParanoid" id="A0A409WXH3"/>
<evidence type="ECO:0000313" key="1">
    <source>
        <dbReference type="EMBL" id="PPQ83192.1"/>
    </source>
</evidence>
<name>A0A409WXH3_9AGAR</name>
<dbReference type="AlphaFoldDB" id="A0A409WXH3"/>
<proteinExistence type="predicted"/>
<keyword evidence="2" id="KW-1185">Reference proteome</keyword>
<accession>A0A409WXH3</accession>
<protein>
    <recommendedName>
        <fullName evidence="3">F-box domain-containing protein</fullName>
    </recommendedName>
</protein>
<sequence>MPLLVQAVRLSRSPPQIFDFCAYVLKHNLCDFVVRLTITKSAFHSESERNLFTAFRPPFDPDRSASFANALIPVLGKAKNLAHLAFDECIDLLLKCGPAVAEAICQRPPSISLELWGAEGHTLKRFESISGLTHVRLQTFPVHKYFGEAEEAAEAILKNSCKTLKTVSVGHAVPLSLRLDGPPAFSCSGVRHFSMHGSSVQIERVALMFPNLQSLECVRSLAFVIYKDSKYAIEAPPLLFYDCPPRNLWPLLRSFSGPKPLALNLSRNHSLRRLNFINHYAYSEASQFDELSETLANSDIRSISFDLDLWPASTPRLSEEDDAIREGYPTLLDSCFSSLSAFAKNLAYLSIQLAKSPNEIPASLKHLIRTAPMLASMQHLKYVELGVMTWFGPTPFYAFATYEVHTKPEEIVRAWAQAVPSLEYLELYVVFEGWEHTWWRIDANDRTFWSISREEGLDVKHRYDMEAWREE</sequence>
<organism evidence="1 2">
    <name type="scientific">Gymnopilus dilepis</name>
    <dbReference type="NCBI Taxonomy" id="231916"/>
    <lineage>
        <taxon>Eukaryota</taxon>
        <taxon>Fungi</taxon>
        <taxon>Dikarya</taxon>
        <taxon>Basidiomycota</taxon>
        <taxon>Agaricomycotina</taxon>
        <taxon>Agaricomycetes</taxon>
        <taxon>Agaricomycetidae</taxon>
        <taxon>Agaricales</taxon>
        <taxon>Agaricineae</taxon>
        <taxon>Hymenogastraceae</taxon>
        <taxon>Gymnopilus</taxon>
    </lineage>
</organism>
<dbReference type="EMBL" id="NHYE01004642">
    <property type="protein sequence ID" value="PPQ83192.1"/>
    <property type="molecule type" value="Genomic_DNA"/>
</dbReference>
<evidence type="ECO:0000313" key="2">
    <source>
        <dbReference type="Proteomes" id="UP000284706"/>
    </source>
</evidence>
<dbReference type="Proteomes" id="UP000284706">
    <property type="component" value="Unassembled WGS sequence"/>
</dbReference>
<evidence type="ECO:0008006" key="3">
    <source>
        <dbReference type="Google" id="ProtNLM"/>
    </source>
</evidence>
<reference evidence="1 2" key="1">
    <citation type="journal article" date="2018" name="Evol. Lett.">
        <title>Horizontal gene cluster transfer increased hallucinogenic mushroom diversity.</title>
        <authorList>
            <person name="Reynolds H.T."/>
            <person name="Vijayakumar V."/>
            <person name="Gluck-Thaler E."/>
            <person name="Korotkin H.B."/>
            <person name="Matheny P.B."/>
            <person name="Slot J.C."/>
        </authorList>
    </citation>
    <scope>NUCLEOTIDE SEQUENCE [LARGE SCALE GENOMIC DNA]</scope>
    <source>
        <strain evidence="1 2">SRW20</strain>
    </source>
</reference>
<comment type="caution">
    <text evidence="1">The sequence shown here is derived from an EMBL/GenBank/DDBJ whole genome shotgun (WGS) entry which is preliminary data.</text>
</comment>